<sequence>MLRSEVVRLPLRCLADWYAGTQTETTPVTVCSGARLMCPVSFESVIFIDYSRREHSICEDQTSKHCGVAQQNSFALHVY</sequence>
<dbReference type="AlphaFoldDB" id="A0A6A4S7Y9"/>
<organism evidence="1 2">
    <name type="scientific">Scophthalmus maximus</name>
    <name type="common">Turbot</name>
    <name type="synonym">Psetta maxima</name>
    <dbReference type="NCBI Taxonomy" id="52904"/>
    <lineage>
        <taxon>Eukaryota</taxon>
        <taxon>Metazoa</taxon>
        <taxon>Chordata</taxon>
        <taxon>Craniata</taxon>
        <taxon>Vertebrata</taxon>
        <taxon>Euteleostomi</taxon>
        <taxon>Actinopterygii</taxon>
        <taxon>Neopterygii</taxon>
        <taxon>Teleostei</taxon>
        <taxon>Neoteleostei</taxon>
        <taxon>Acanthomorphata</taxon>
        <taxon>Carangaria</taxon>
        <taxon>Pleuronectiformes</taxon>
        <taxon>Pleuronectoidei</taxon>
        <taxon>Scophthalmidae</taxon>
        <taxon>Scophthalmus</taxon>
    </lineage>
</organism>
<dbReference type="Proteomes" id="UP000438429">
    <property type="component" value="Unassembled WGS sequence"/>
</dbReference>
<protein>
    <submittedName>
        <fullName evidence="1">Uncharacterized protein</fullName>
    </submittedName>
</protein>
<name>A0A6A4S7Y9_SCOMX</name>
<gene>
    <name evidence="1" type="ORF">F2P81_019492</name>
</gene>
<accession>A0A6A4S7Y9</accession>
<dbReference type="EMBL" id="VEVO01000017">
    <property type="protein sequence ID" value="KAF0028405.1"/>
    <property type="molecule type" value="Genomic_DNA"/>
</dbReference>
<comment type="caution">
    <text evidence="1">The sequence shown here is derived from an EMBL/GenBank/DDBJ whole genome shotgun (WGS) entry which is preliminary data.</text>
</comment>
<proteinExistence type="predicted"/>
<evidence type="ECO:0000313" key="2">
    <source>
        <dbReference type="Proteomes" id="UP000438429"/>
    </source>
</evidence>
<evidence type="ECO:0000313" key="1">
    <source>
        <dbReference type="EMBL" id="KAF0028405.1"/>
    </source>
</evidence>
<reference evidence="1 2" key="1">
    <citation type="submission" date="2019-06" db="EMBL/GenBank/DDBJ databases">
        <title>Draft genomes of female and male turbot (Scophthalmus maximus).</title>
        <authorList>
            <person name="Xu H."/>
            <person name="Xu X.-W."/>
            <person name="Shao C."/>
            <person name="Chen S."/>
        </authorList>
    </citation>
    <scope>NUCLEOTIDE SEQUENCE [LARGE SCALE GENOMIC DNA]</scope>
    <source>
        <strain evidence="1">Ysfricsl-2016a</strain>
        <tissue evidence="1">Blood</tissue>
    </source>
</reference>